<dbReference type="InterPro" id="IPR000383">
    <property type="entry name" value="Xaa-Pro-like_dom"/>
</dbReference>
<evidence type="ECO:0000313" key="4">
    <source>
        <dbReference type="EMBL" id="PKF32687.1"/>
    </source>
</evidence>
<dbReference type="Gene3D" id="3.40.50.1820">
    <property type="entry name" value="alpha/beta hydrolase"/>
    <property type="match status" value="1"/>
</dbReference>
<gene>
    <name evidence="4" type="ORF">CW311_13745</name>
</gene>
<comment type="caution">
    <text evidence="4">The sequence shown here is derived from an EMBL/GenBank/DDBJ whole genome shotgun (WGS) entry which is preliminary data.</text>
</comment>
<accession>A0A2N0WDG0</accession>
<dbReference type="PANTHER" id="PTHR22946">
    <property type="entry name" value="DIENELACTONE HYDROLASE DOMAIN-CONTAINING PROTEIN-RELATED"/>
    <property type="match status" value="1"/>
</dbReference>
<proteinExistence type="predicted"/>
<protein>
    <submittedName>
        <fullName evidence="4">Peptidase S15</fullName>
    </submittedName>
</protein>
<dbReference type="Pfam" id="PF02129">
    <property type="entry name" value="Peptidase_S15"/>
    <property type="match status" value="1"/>
</dbReference>
<feature type="chain" id="PRO_5014936014" evidence="2">
    <location>
        <begin position="23"/>
        <end position="533"/>
    </location>
</feature>
<dbReference type="InterPro" id="IPR029058">
    <property type="entry name" value="AB_hydrolase_fold"/>
</dbReference>
<dbReference type="AlphaFoldDB" id="A0A2N0WDG0"/>
<evidence type="ECO:0000313" key="5">
    <source>
        <dbReference type="Proteomes" id="UP000233553"/>
    </source>
</evidence>
<dbReference type="Proteomes" id="UP000233553">
    <property type="component" value="Unassembled WGS sequence"/>
</dbReference>
<evidence type="ECO:0000259" key="3">
    <source>
        <dbReference type="Pfam" id="PF02129"/>
    </source>
</evidence>
<sequence length="533" mass="59514">MRSYVLWLCCSLILVLQGCVHATTQPHSLTLKTAELKQRYYQAKTTAPDGTVLTFTVYQPYLTSDQTAPLLLHTHGFGLSRMKRPELSLYGFLLPTGQVAKTAWQNGYWVISYDQRGHGDSQGKIRLTDPAKEAQDIITIMNWAEKNLPQLAKNQNGVRTGMIGESYAGGVQYIASALDPRLQAIVPITTWYDIVDSLAPNGVPKSNWIGFLNLIGDWWNWNKFDPELKQAYLDTQQGQLKQSTYNFLNTHQASWFCSHNQAPQADALIIQGFRDVLFPFNEGVKAAQCIQQAQHEVHLIGVQGGHLQPFTQHSPLGSTPFWYIGKSVSCGNQQQYNLQKTILTWFNQKLKDQPPAESLPELCVDQSPVNHFTDLKPVTSYDLKKTWIAPTATQAVFIPIHTALQPTSITGSALLSLNIETSHEYADATLFISMAIKSKITGKYTVLNDQAAPFNLAKKASYDQIRLGLMAQNSKTPSIELPSVYGQLNEGDTLGVLINSESLYYQKIQQPKIEAWISGQIVLPKLWQVTAAN</sequence>
<dbReference type="InterPro" id="IPR050261">
    <property type="entry name" value="FrsA_esterase"/>
</dbReference>
<evidence type="ECO:0000256" key="1">
    <source>
        <dbReference type="ARBA" id="ARBA00022801"/>
    </source>
</evidence>
<keyword evidence="2" id="KW-0732">Signal</keyword>
<dbReference type="PROSITE" id="PS51257">
    <property type="entry name" value="PROKAR_LIPOPROTEIN"/>
    <property type="match status" value="1"/>
</dbReference>
<dbReference type="GO" id="GO:0052689">
    <property type="term" value="F:carboxylic ester hydrolase activity"/>
    <property type="evidence" value="ECO:0007669"/>
    <property type="project" value="UniProtKB-ARBA"/>
</dbReference>
<reference evidence="4 5" key="1">
    <citation type="submission" date="2017-12" db="EMBL/GenBank/DDBJ databases">
        <title>Draft Genome sequences of multiple microbial strains isolated from spacecraft associated surfaces.</title>
        <authorList>
            <person name="Seuylemezian A."/>
            <person name="Vaishampayan P."/>
            <person name="Venkateswaran K."/>
        </authorList>
    </citation>
    <scope>NUCLEOTIDE SEQUENCE [LARGE SCALE GENOMIC DNA]</scope>
    <source>
        <strain evidence="4 5">2P01AA</strain>
    </source>
</reference>
<dbReference type="SUPFAM" id="SSF53474">
    <property type="entry name" value="alpha/beta-Hydrolases"/>
    <property type="match status" value="1"/>
</dbReference>
<dbReference type="EMBL" id="PISJ01000015">
    <property type="protein sequence ID" value="PKF32687.1"/>
    <property type="molecule type" value="Genomic_DNA"/>
</dbReference>
<dbReference type="RefSeq" id="WP_101236882.1">
    <property type="nucleotide sequence ID" value="NZ_PISJ01000015.1"/>
</dbReference>
<evidence type="ECO:0000256" key="2">
    <source>
        <dbReference type="SAM" id="SignalP"/>
    </source>
</evidence>
<organism evidence="4 5">
    <name type="scientific">Acinetobacter proteolyticus</name>
    <dbReference type="NCBI Taxonomy" id="1776741"/>
    <lineage>
        <taxon>Bacteria</taxon>
        <taxon>Pseudomonadati</taxon>
        <taxon>Pseudomonadota</taxon>
        <taxon>Gammaproteobacteria</taxon>
        <taxon>Moraxellales</taxon>
        <taxon>Moraxellaceae</taxon>
        <taxon>Acinetobacter</taxon>
    </lineage>
</organism>
<feature type="domain" description="Xaa-Pro dipeptidyl-peptidase-like" evidence="3">
    <location>
        <begin position="49"/>
        <end position="308"/>
    </location>
</feature>
<feature type="signal peptide" evidence="2">
    <location>
        <begin position="1"/>
        <end position="22"/>
    </location>
</feature>
<keyword evidence="1" id="KW-0378">Hydrolase</keyword>
<name>A0A2N0WDG0_9GAMM</name>
<dbReference type="PANTHER" id="PTHR22946:SF9">
    <property type="entry name" value="POLYKETIDE TRANSFERASE AF380"/>
    <property type="match status" value="1"/>
</dbReference>